<organism evidence="2 3">
    <name type="scientific">Limosilactobacillus gastricus DSM 16045</name>
    <dbReference type="NCBI Taxonomy" id="1423749"/>
    <lineage>
        <taxon>Bacteria</taxon>
        <taxon>Bacillati</taxon>
        <taxon>Bacillota</taxon>
        <taxon>Bacilli</taxon>
        <taxon>Lactobacillales</taxon>
        <taxon>Lactobacillaceae</taxon>
        <taxon>Limosilactobacillus</taxon>
    </lineage>
</organism>
<evidence type="ECO:0000313" key="3">
    <source>
        <dbReference type="Proteomes" id="UP000051739"/>
    </source>
</evidence>
<sequence length="103" mass="11526">MGLSKIEQRVYDQLKEVIDPELQIDLVNLGLIYDIDVSQTGHCLVTMTLTTMGCPLVDELNSLIKQAVLSVAGVVECEIKLVWEPVWDPSKMTRYARIALGIH</sequence>
<dbReference type="RefSeq" id="WP_056937103.1">
    <property type="nucleotide sequence ID" value="NZ_AZFN01000008.1"/>
</dbReference>
<dbReference type="Proteomes" id="UP000051739">
    <property type="component" value="Unassembled WGS sequence"/>
</dbReference>
<dbReference type="Gene3D" id="3.30.300.130">
    <property type="entry name" value="Fe-S cluster assembly (FSCA)"/>
    <property type="match status" value="1"/>
</dbReference>
<accession>A0A0R1VG93</accession>
<gene>
    <name evidence="2" type="ORF">FC60_GL001670</name>
</gene>
<proteinExistence type="predicted"/>
<dbReference type="InterPro" id="IPR052339">
    <property type="entry name" value="Fe-S_Maturation_MIP18"/>
</dbReference>
<dbReference type="AlphaFoldDB" id="A0A0R1VG93"/>
<evidence type="ECO:0000259" key="1">
    <source>
        <dbReference type="Pfam" id="PF01883"/>
    </source>
</evidence>
<dbReference type="SUPFAM" id="SSF117916">
    <property type="entry name" value="Fe-S cluster assembly (FSCA) domain-like"/>
    <property type="match status" value="1"/>
</dbReference>
<dbReference type="PANTHER" id="PTHR42831">
    <property type="entry name" value="FE-S PROTEIN MATURATION AUXILIARY FACTOR YITW"/>
    <property type="match status" value="1"/>
</dbReference>
<dbReference type="EMBL" id="AZFN01000008">
    <property type="protein sequence ID" value="KRM02660.1"/>
    <property type="molecule type" value="Genomic_DNA"/>
</dbReference>
<dbReference type="PANTHER" id="PTHR42831:SF1">
    <property type="entry name" value="FE-S PROTEIN MATURATION AUXILIARY FACTOR YITW"/>
    <property type="match status" value="1"/>
</dbReference>
<dbReference type="PATRIC" id="fig|1423749.3.peg.1730"/>
<dbReference type="InterPro" id="IPR002744">
    <property type="entry name" value="MIP18-like"/>
</dbReference>
<dbReference type="Pfam" id="PF01883">
    <property type="entry name" value="FeS_assembly_P"/>
    <property type="match status" value="1"/>
</dbReference>
<evidence type="ECO:0000313" key="2">
    <source>
        <dbReference type="EMBL" id="KRM02660.1"/>
    </source>
</evidence>
<dbReference type="InterPro" id="IPR034904">
    <property type="entry name" value="FSCA_dom_sf"/>
</dbReference>
<feature type="domain" description="MIP18 family-like" evidence="1">
    <location>
        <begin position="7"/>
        <end position="77"/>
    </location>
</feature>
<keyword evidence="3" id="KW-1185">Reference proteome</keyword>
<reference evidence="2 3" key="1">
    <citation type="journal article" date="2015" name="Genome Announc.">
        <title>Expanding the biotechnology potential of lactobacilli through comparative genomics of 213 strains and associated genera.</title>
        <authorList>
            <person name="Sun Z."/>
            <person name="Harris H.M."/>
            <person name="McCann A."/>
            <person name="Guo C."/>
            <person name="Argimon S."/>
            <person name="Zhang W."/>
            <person name="Yang X."/>
            <person name="Jeffery I.B."/>
            <person name="Cooney J.C."/>
            <person name="Kagawa T.F."/>
            <person name="Liu W."/>
            <person name="Song Y."/>
            <person name="Salvetti E."/>
            <person name="Wrobel A."/>
            <person name="Rasinkangas P."/>
            <person name="Parkhill J."/>
            <person name="Rea M.C."/>
            <person name="O'Sullivan O."/>
            <person name="Ritari J."/>
            <person name="Douillard F.P."/>
            <person name="Paul Ross R."/>
            <person name="Yang R."/>
            <person name="Briner A.E."/>
            <person name="Felis G.E."/>
            <person name="de Vos W.M."/>
            <person name="Barrangou R."/>
            <person name="Klaenhammer T.R."/>
            <person name="Caufield P.W."/>
            <person name="Cui Y."/>
            <person name="Zhang H."/>
            <person name="O'Toole P.W."/>
        </authorList>
    </citation>
    <scope>NUCLEOTIDE SEQUENCE [LARGE SCALE GENOMIC DNA]</scope>
    <source>
        <strain evidence="2 3">DSM 16045</strain>
    </source>
</reference>
<name>A0A0R1VG93_9LACO</name>
<comment type="caution">
    <text evidence="2">The sequence shown here is derived from an EMBL/GenBank/DDBJ whole genome shotgun (WGS) entry which is preliminary data.</text>
</comment>
<protein>
    <recommendedName>
        <fullName evidence="1">MIP18 family-like domain-containing protein</fullName>
    </recommendedName>
</protein>